<sequence>MTDTRIRLSKRMTELGLCSRREADEFIELGWVRVDGKVVNVLGSRVGPEQVITIEKQGLQAQAERVTILLNKPVGLACDAPPVRKNAAINLIAADTQYAGDADPASLPPFLKKHLTNLVPVGRLDNEASGLMVYSQDGRVAKKLVGEEAEFEQEFLVTVEQSIPDDVLRELSRITMWGDDQLRPFKVTQPSSKQLRFLLRESRPHMLSSLCEHVELTVNSIRRLRIGRIGLSDLPVGQWRFLGPNERF</sequence>
<dbReference type="Gene3D" id="3.30.2350.10">
    <property type="entry name" value="Pseudouridine synthase"/>
    <property type="match status" value="1"/>
</dbReference>
<dbReference type="Pfam" id="PF01479">
    <property type="entry name" value="S4"/>
    <property type="match status" value="1"/>
</dbReference>
<dbReference type="EC" id="5.4.99.21" evidence="4"/>
<organism evidence="13 14">
    <name type="scientific">Andreprevotia lacus DSM 23236</name>
    <dbReference type="NCBI Taxonomy" id="1121001"/>
    <lineage>
        <taxon>Bacteria</taxon>
        <taxon>Pseudomonadati</taxon>
        <taxon>Pseudomonadota</taxon>
        <taxon>Betaproteobacteria</taxon>
        <taxon>Neisseriales</taxon>
        <taxon>Chitinibacteraceae</taxon>
        <taxon>Andreprevotia</taxon>
    </lineage>
</organism>
<dbReference type="GO" id="GO:0160138">
    <property type="term" value="F:23S rRNA pseudouridine(2604) synthase activity"/>
    <property type="evidence" value="ECO:0007669"/>
    <property type="project" value="UniProtKB-EC"/>
</dbReference>
<keyword evidence="14" id="KW-1185">Reference proteome</keyword>
<evidence type="ECO:0000259" key="12">
    <source>
        <dbReference type="SMART" id="SM00363"/>
    </source>
</evidence>
<evidence type="ECO:0000256" key="1">
    <source>
        <dbReference type="ARBA" id="ARBA00023235"/>
    </source>
</evidence>
<evidence type="ECO:0000256" key="4">
    <source>
        <dbReference type="ARBA" id="ARBA00038922"/>
    </source>
</evidence>
<dbReference type="SUPFAM" id="SSF55120">
    <property type="entry name" value="Pseudouridine synthase"/>
    <property type="match status" value="1"/>
</dbReference>
<proteinExistence type="predicted"/>
<evidence type="ECO:0000256" key="8">
    <source>
        <dbReference type="ARBA" id="ARBA00042843"/>
    </source>
</evidence>
<dbReference type="Pfam" id="PF00849">
    <property type="entry name" value="PseudoU_synth_2"/>
    <property type="match status" value="1"/>
</dbReference>
<feature type="domain" description="RNA-binding S4" evidence="12">
    <location>
        <begin position="6"/>
        <end position="63"/>
    </location>
</feature>
<evidence type="ECO:0000313" key="14">
    <source>
        <dbReference type="Proteomes" id="UP000192761"/>
    </source>
</evidence>
<dbReference type="GO" id="GO:0003723">
    <property type="term" value="F:RNA binding"/>
    <property type="evidence" value="ECO:0007669"/>
    <property type="project" value="UniProtKB-KW"/>
</dbReference>
<evidence type="ECO:0000256" key="9">
    <source>
        <dbReference type="ARBA" id="ARBA00042890"/>
    </source>
</evidence>
<dbReference type="SMART" id="SM00363">
    <property type="entry name" value="S4"/>
    <property type="match status" value="1"/>
</dbReference>
<dbReference type="InterPro" id="IPR002942">
    <property type="entry name" value="S4_RNA-bd"/>
</dbReference>
<dbReference type="PROSITE" id="PS50889">
    <property type="entry name" value="S4"/>
    <property type="match status" value="1"/>
</dbReference>
<dbReference type="AlphaFoldDB" id="A0A1W1WYW8"/>
<evidence type="ECO:0000256" key="2">
    <source>
        <dbReference type="ARBA" id="ARBA00036390"/>
    </source>
</evidence>
<evidence type="ECO:0000256" key="7">
    <source>
        <dbReference type="ARBA" id="ARBA00041697"/>
    </source>
</evidence>
<evidence type="ECO:0000256" key="3">
    <source>
        <dbReference type="ARBA" id="ARBA00036535"/>
    </source>
</evidence>
<evidence type="ECO:0000256" key="6">
    <source>
        <dbReference type="ARBA" id="ARBA00041420"/>
    </source>
</evidence>
<dbReference type="PANTHER" id="PTHR47683">
    <property type="entry name" value="PSEUDOURIDINE SYNTHASE FAMILY PROTEIN-RELATED"/>
    <property type="match status" value="1"/>
</dbReference>
<dbReference type="GO" id="GO:0000455">
    <property type="term" value="P:enzyme-directed rRNA pseudouridine synthesis"/>
    <property type="evidence" value="ECO:0007669"/>
    <property type="project" value="UniProtKB-ARBA"/>
</dbReference>
<evidence type="ECO:0000256" key="10">
    <source>
        <dbReference type="ARBA" id="ARBA00043147"/>
    </source>
</evidence>
<dbReference type="OrthoDB" id="9807213at2"/>
<dbReference type="PANTHER" id="PTHR47683:SF2">
    <property type="entry name" value="RNA-BINDING S4 DOMAIN-CONTAINING PROTEIN"/>
    <property type="match status" value="1"/>
</dbReference>
<keyword evidence="1" id="KW-0413">Isomerase</keyword>
<dbReference type="SUPFAM" id="SSF55174">
    <property type="entry name" value="Alpha-L RNA-binding motif"/>
    <property type="match status" value="1"/>
</dbReference>
<evidence type="ECO:0000256" key="5">
    <source>
        <dbReference type="ARBA" id="ARBA00039989"/>
    </source>
</evidence>
<dbReference type="Proteomes" id="UP000192761">
    <property type="component" value="Unassembled WGS sequence"/>
</dbReference>
<dbReference type="Gene3D" id="3.10.290.10">
    <property type="entry name" value="RNA-binding S4 domain"/>
    <property type="match status" value="1"/>
</dbReference>
<accession>A0A1W1WYW8</accession>
<evidence type="ECO:0000313" key="13">
    <source>
        <dbReference type="EMBL" id="SMC16855.1"/>
    </source>
</evidence>
<gene>
    <name evidence="13" type="ORF">SAMN02745857_00263</name>
</gene>
<dbReference type="CDD" id="cd00165">
    <property type="entry name" value="S4"/>
    <property type="match status" value="1"/>
</dbReference>
<dbReference type="InterPro" id="IPR006145">
    <property type="entry name" value="PsdUridine_synth_RsuA/RluA"/>
</dbReference>
<name>A0A1W1WYW8_9NEIS</name>
<dbReference type="RefSeq" id="WP_084088837.1">
    <property type="nucleotide sequence ID" value="NZ_FWXD01000001.1"/>
</dbReference>
<reference evidence="13 14" key="1">
    <citation type="submission" date="2017-04" db="EMBL/GenBank/DDBJ databases">
        <authorList>
            <person name="Afonso C.L."/>
            <person name="Miller P.J."/>
            <person name="Scott M.A."/>
            <person name="Spackman E."/>
            <person name="Goraichik I."/>
            <person name="Dimitrov K.M."/>
            <person name="Suarez D.L."/>
            <person name="Swayne D.E."/>
        </authorList>
    </citation>
    <scope>NUCLEOTIDE SEQUENCE [LARGE SCALE GENOMIC DNA]</scope>
    <source>
        <strain evidence="13 14">DSM 23236</strain>
    </source>
</reference>
<dbReference type="InterPro" id="IPR050343">
    <property type="entry name" value="RsuA_PseudoU_synthase"/>
</dbReference>
<dbReference type="InterPro" id="IPR036986">
    <property type="entry name" value="S4_RNA-bd_sf"/>
</dbReference>
<comment type="catalytic activity">
    <reaction evidence="2">
        <text>uridine(35) in tRNA(Tyr) = pseudouridine(35) in tRNA(Tyr)</text>
        <dbReference type="Rhea" id="RHEA:60556"/>
        <dbReference type="Rhea" id="RHEA-COMP:15607"/>
        <dbReference type="Rhea" id="RHEA-COMP:15608"/>
        <dbReference type="ChEBI" id="CHEBI:65314"/>
        <dbReference type="ChEBI" id="CHEBI:65315"/>
    </reaction>
</comment>
<dbReference type="EMBL" id="FWXD01000001">
    <property type="protein sequence ID" value="SMC16855.1"/>
    <property type="molecule type" value="Genomic_DNA"/>
</dbReference>
<protein>
    <recommendedName>
        <fullName evidence="5">Dual-specificity RNA pseudouridine synthase RluF</fullName>
        <ecNumber evidence="4">5.4.99.21</ecNumber>
    </recommendedName>
    <alternativeName>
        <fullName evidence="7">23S rRNA pseudouridine(2604) synthase</fullName>
    </alternativeName>
    <alternativeName>
        <fullName evidence="9">Ribosomal large subunit pseudouridine synthase F</fullName>
    </alternativeName>
    <alternativeName>
        <fullName evidence="8">rRNA pseudouridylate synthase F</fullName>
    </alternativeName>
    <alternativeName>
        <fullName evidence="10">rRNA-uridine isomerase F</fullName>
    </alternativeName>
    <alternativeName>
        <fullName evidence="6">tRNA(Tyr) pseudouridine(35) synthase</fullName>
    </alternativeName>
</protein>
<evidence type="ECO:0000256" key="11">
    <source>
        <dbReference type="PROSITE-ProRule" id="PRU00182"/>
    </source>
</evidence>
<dbReference type="InterPro" id="IPR020103">
    <property type="entry name" value="PsdUridine_synth_cat_dom_sf"/>
</dbReference>
<keyword evidence="11" id="KW-0694">RNA-binding</keyword>
<comment type="catalytic activity">
    <reaction evidence="3">
        <text>uridine(2604) in 23S rRNA = pseudouridine(2604) in 23S rRNA</text>
        <dbReference type="Rhea" id="RHEA:38875"/>
        <dbReference type="Rhea" id="RHEA-COMP:10093"/>
        <dbReference type="Rhea" id="RHEA-COMP:10094"/>
        <dbReference type="ChEBI" id="CHEBI:65314"/>
        <dbReference type="ChEBI" id="CHEBI:65315"/>
        <dbReference type="EC" id="5.4.99.21"/>
    </reaction>
</comment>
<dbReference type="STRING" id="1121001.SAMN02745857_00263"/>